<comment type="similarity">
    <text evidence="8">In the N-terminal section; belongs to the binding-protein-dependent transport system permease family.</text>
</comment>
<evidence type="ECO:0000313" key="12">
    <source>
        <dbReference type="Proteomes" id="UP000235122"/>
    </source>
</evidence>
<dbReference type="GO" id="GO:0005275">
    <property type="term" value="F:amine transmembrane transporter activity"/>
    <property type="evidence" value="ECO:0007669"/>
    <property type="project" value="TreeGrafter"/>
</dbReference>
<keyword evidence="2 9" id="KW-0813">Transport</keyword>
<comment type="similarity">
    <text evidence="7">In the C-terminal section; belongs to the OsmX family.</text>
</comment>
<keyword evidence="3" id="KW-1003">Cell membrane</keyword>
<feature type="transmembrane region" description="Helical" evidence="9">
    <location>
        <begin position="74"/>
        <end position="91"/>
    </location>
</feature>
<comment type="subcellular location">
    <subcellularLocation>
        <location evidence="9">Cell membrane</location>
        <topology evidence="9">Multi-pass membrane protein</topology>
    </subcellularLocation>
    <subcellularLocation>
        <location evidence="1">Membrane</location>
        <topology evidence="1">Multi-pass membrane protein</topology>
    </subcellularLocation>
</comment>
<evidence type="ECO:0000256" key="3">
    <source>
        <dbReference type="ARBA" id="ARBA00022475"/>
    </source>
</evidence>
<feature type="transmembrane region" description="Helical" evidence="9">
    <location>
        <begin position="20"/>
        <end position="39"/>
    </location>
</feature>
<dbReference type="GO" id="GO:0015226">
    <property type="term" value="F:carnitine transmembrane transporter activity"/>
    <property type="evidence" value="ECO:0007669"/>
    <property type="project" value="TreeGrafter"/>
</dbReference>
<accession>A0A2I1IQW8</accession>
<dbReference type="PANTHER" id="PTHR47737">
    <property type="entry name" value="GLYCINE BETAINE/PROLINE BETAINE TRANSPORT SYSTEM PERMEASE PROTEIN PROW"/>
    <property type="match status" value="1"/>
</dbReference>
<feature type="transmembrane region" description="Helical" evidence="9">
    <location>
        <begin position="141"/>
        <end position="168"/>
    </location>
</feature>
<dbReference type="Pfam" id="PF04069">
    <property type="entry name" value="OpuAC"/>
    <property type="match status" value="1"/>
</dbReference>
<dbReference type="RefSeq" id="WP_029769550.1">
    <property type="nucleotide sequence ID" value="NZ_JASOXK010000014.1"/>
</dbReference>
<keyword evidence="5 9" id="KW-1133">Transmembrane helix</keyword>
<reference evidence="11 12" key="1">
    <citation type="submission" date="2017-12" db="EMBL/GenBank/DDBJ databases">
        <title>Phylogenetic diversity of female urinary microbiome.</title>
        <authorList>
            <person name="Thomas-White K."/>
            <person name="Wolfe A.J."/>
        </authorList>
    </citation>
    <scope>NUCLEOTIDE SEQUENCE [LARGE SCALE GENOMIC DNA]</scope>
    <source>
        <strain evidence="11 12">UMB0402</strain>
    </source>
</reference>
<dbReference type="GO" id="GO:0043190">
    <property type="term" value="C:ATP-binding cassette (ABC) transporter complex"/>
    <property type="evidence" value="ECO:0007669"/>
    <property type="project" value="InterPro"/>
</dbReference>
<dbReference type="InterPro" id="IPR007210">
    <property type="entry name" value="ABC_Gly_betaine_transp_sub-bd"/>
</dbReference>
<evidence type="ECO:0000256" key="1">
    <source>
        <dbReference type="ARBA" id="ARBA00004141"/>
    </source>
</evidence>
<dbReference type="PROSITE" id="PS50928">
    <property type="entry name" value="ABC_TM1"/>
    <property type="match status" value="1"/>
</dbReference>
<keyword evidence="6 9" id="KW-0472">Membrane</keyword>
<dbReference type="GeneID" id="35866325"/>
<feature type="transmembrane region" description="Helical" evidence="9">
    <location>
        <begin position="302"/>
        <end position="322"/>
    </location>
</feature>
<evidence type="ECO:0000256" key="5">
    <source>
        <dbReference type="ARBA" id="ARBA00022989"/>
    </source>
</evidence>
<gene>
    <name evidence="11" type="ORF">CYJ19_02750</name>
</gene>
<feature type="transmembrane region" description="Helical" evidence="9">
    <location>
        <begin position="98"/>
        <end position="121"/>
    </location>
</feature>
<dbReference type="Gene3D" id="1.10.3720.10">
    <property type="entry name" value="MetI-like"/>
    <property type="match status" value="1"/>
</dbReference>
<dbReference type="EMBL" id="PKKO01000001">
    <property type="protein sequence ID" value="PKY73519.1"/>
    <property type="molecule type" value="Genomic_DNA"/>
</dbReference>
<dbReference type="AlphaFoldDB" id="A0A2I1IQW8"/>
<dbReference type="FunFam" id="1.10.3720.10:FF:000001">
    <property type="entry name" value="Glycine betaine ABC transporter, permease"/>
    <property type="match status" value="1"/>
</dbReference>
<dbReference type="Proteomes" id="UP000235122">
    <property type="component" value="Unassembled WGS sequence"/>
</dbReference>
<keyword evidence="4 9" id="KW-0812">Transmembrane</keyword>
<name>A0A2I1IQW8_9ACTO</name>
<feature type="transmembrane region" description="Helical" evidence="9">
    <location>
        <begin position="46"/>
        <end position="68"/>
    </location>
</feature>
<comment type="caution">
    <text evidence="11">The sequence shown here is derived from an EMBL/GenBank/DDBJ whole genome shotgun (WGS) entry which is preliminary data.</text>
</comment>
<dbReference type="CDD" id="cd06261">
    <property type="entry name" value="TM_PBP2"/>
    <property type="match status" value="1"/>
</dbReference>
<evidence type="ECO:0000259" key="10">
    <source>
        <dbReference type="PROSITE" id="PS50928"/>
    </source>
</evidence>
<keyword evidence="12" id="KW-1185">Reference proteome</keyword>
<dbReference type="PANTHER" id="PTHR47737:SF1">
    <property type="entry name" value="GLYCINE BETAINE_PROLINE BETAINE TRANSPORT SYSTEM PERMEASE PROTEIN PROW"/>
    <property type="match status" value="1"/>
</dbReference>
<dbReference type="STRING" id="33007.HMPREF3198_01205"/>
<comment type="similarity">
    <text evidence="9">Belongs to the binding-protein-dependent transport system permease family.</text>
</comment>
<evidence type="ECO:0000313" key="11">
    <source>
        <dbReference type="EMBL" id="PKY73519.1"/>
    </source>
</evidence>
<feature type="domain" description="ABC transmembrane type-1" evidence="10">
    <location>
        <begin position="94"/>
        <end position="273"/>
    </location>
</feature>
<dbReference type="CDD" id="cd13639">
    <property type="entry name" value="PBP2_OpuAC_like"/>
    <property type="match status" value="1"/>
</dbReference>
<dbReference type="InterPro" id="IPR000515">
    <property type="entry name" value="MetI-like"/>
</dbReference>
<dbReference type="InterPro" id="IPR035906">
    <property type="entry name" value="MetI-like_sf"/>
</dbReference>
<dbReference type="Pfam" id="PF00528">
    <property type="entry name" value="BPD_transp_1"/>
    <property type="match status" value="1"/>
</dbReference>
<evidence type="ECO:0000256" key="8">
    <source>
        <dbReference type="ARBA" id="ARBA00035652"/>
    </source>
</evidence>
<sequence length="592" mass="63934">MMPMVLDSFRIPLGGWVSGAVDWMIASWSGFFNVISTIFQGINDVLQAILLTPPFWVWILVFTLLGWWAKGWKLALGSFLGFMLIYGMDQWDNAMQSLALVILASAIAILIGIPLGIWAARSKRVSAVLRPILDFLQTMPAFVYLIPFVVLFSVGVVPAIVATILFAIAPAVRFTELGIKQVDKEVVEAAYAFGATPRRVLFQVQLPLARQTIMGGVNQVIMLSLSMVVIAGMVGAGGLGADVVTALNRVNMSLGAEAGLSVVILAMFLDRVTGSRAGRKAAAGDGEGGAGKSVLDRIVKPAALLAALALALGWTAVGAFGGSAGSDKTIRIGVASGWDEGVVISNAMKVALEEQGYDVKLQDAEVGVIFTGLAEGDFDLLMDGWLPTTHKDYAEKYGDQIQDFGAWYDKAKLTIAVNKDAPIDSLDELAANADKFKNEIIGIDAGAGLTRVTKNQVIPQYGLEDMNFKISSTATMLGALKGAMQSGDDIVVTLWSPHWAYDAFDIKDLKDPKGALGGAEKCHSFGRGDFTKDNPEVAEMLKHLKVSDEQLYSLENYVLNEKEGKNLVQDTRDWMDKHPDFKKQFKLKEATK</sequence>
<evidence type="ECO:0000256" key="7">
    <source>
        <dbReference type="ARBA" id="ARBA00035642"/>
    </source>
</evidence>
<dbReference type="SUPFAM" id="SSF161098">
    <property type="entry name" value="MetI-like"/>
    <property type="match status" value="1"/>
</dbReference>
<dbReference type="GO" id="GO:0015871">
    <property type="term" value="P:choline transport"/>
    <property type="evidence" value="ECO:0007669"/>
    <property type="project" value="TreeGrafter"/>
</dbReference>
<evidence type="ECO:0000256" key="2">
    <source>
        <dbReference type="ARBA" id="ARBA00022448"/>
    </source>
</evidence>
<dbReference type="Gene3D" id="3.40.190.10">
    <property type="entry name" value="Periplasmic binding protein-like II"/>
    <property type="match status" value="1"/>
</dbReference>
<evidence type="ECO:0000256" key="4">
    <source>
        <dbReference type="ARBA" id="ARBA00022692"/>
    </source>
</evidence>
<dbReference type="GO" id="GO:0031460">
    <property type="term" value="P:glycine betaine transport"/>
    <property type="evidence" value="ECO:0007669"/>
    <property type="project" value="TreeGrafter"/>
</dbReference>
<feature type="transmembrane region" description="Helical" evidence="9">
    <location>
        <begin position="220"/>
        <end position="240"/>
    </location>
</feature>
<dbReference type="Gene3D" id="3.40.190.100">
    <property type="entry name" value="Glycine betaine-binding periplasmic protein, domain 2"/>
    <property type="match status" value="1"/>
</dbReference>
<dbReference type="SUPFAM" id="SSF53850">
    <property type="entry name" value="Periplasmic binding protein-like II"/>
    <property type="match status" value="1"/>
</dbReference>
<evidence type="ECO:0000256" key="6">
    <source>
        <dbReference type="ARBA" id="ARBA00023136"/>
    </source>
</evidence>
<evidence type="ECO:0000256" key="9">
    <source>
        <dbReference type="RuleBase" id="RU363032"/>
    </source>
</evidence>
<organism evidence="11 12">
    <name type="scientific">Winkia neuii</name>
    <dbReference type="NCBI Taxonomy" id="33007"/>
    <lineage>
        <taxon>Bacteria</taxon>
        <taxon>Bacillati</taxon>
        <taxon>Actinomycetota</taxon>
        <taxon>Actinomycetes</taxon>
        <taxon>Actinomycetales</taxon>
        <taxon>Actinomycetaceae</taxon>
        <taxon>Winkia</taxon>
    </lineage>
</organism>
<protein>
    <submittedName>
        <fullName evidence="11">Glycine/betaine ABC transporter permease</fullName>
    </submittedName>
</protein>
<proteinExistence type="inferred from homology"/>